<evidence type="ECO:0000313" key="1">
    <source>
        <dbReference type="EMBL" id="KAK3078091.1"/>
    </source>
</evidence>
<evidence type="ECO:0000313" key="2">
    <source>
        <dbReference type="Proteomes" id="UP001186974"/>
    </source>
</evidence>
<sequence length="184" mass="21295">MVDVVAIVIAIISLIGALITSLLTGYFTWWSDERKRQSEAKQLVAKYRDPILLAAKDLQSRLYNLADQNILSYMNESDEHKDLLFLYTAYLVGQYFSWVYILRRQAQFLSFSTDRDARNLWRALLSIEETFSSSSIGELGLPFMLWRGQQLAIGEVMSVNVENELLCMGYATFTSKYKKDDEFR</sequence>
<gene>
    <name evidence="1" type="ORF">LTS18_008478</name>
</gene>
<name>A0ACC3DNB5_9PEZI</name>
<dbReference type="Proteomes" id="UP001186974">
    <property type="component" value="Unassembled WGS sequence"/>
</dbReference>
<feature type="non-terminal residue" evidence="1">
    <location>
        <position position="184"/>
    </location>
</feature>
<proteinExistence type="predicted"/>
<accession>A0ACC3DNB5</accession>
<organism evidence="1 2">
    <name type="scientific">Coniosporium uncinatum</name>
    <dbReference type="NCBI Taxonomy" id="93489"/>
    <lineage>
        <taxon>Eukaryota</taxon>
        <taxon>Fungi</taxon>
        <taxon>Dikarya</taxon>
        <taxon>Ascomycota</taxon>
        <taxon>Pezizomycotina</taxon>
        <taxon>Dothideomycetes</taxon>
        <taxon>Dothideomycetes incertae sedis</taxon>
        <taxon>Coniosporium</taxon>
    </lineage>
</organism>
<protein>
    <submittedName>
        <fullName evidence="1">Uncharacterized protein</fullName>
    </submittedName>
</protein>
<keyword evidence="2" id="KW-1185">Reference proteome</keyword>
<dbReference type="EMBL" id="JAWDJW010002213">
    <property type="protein sequence ID" value="KAK3078091.1"/>
    <property type="molecule type" value="Genomic_DNA"/>
</dbReference>
<comment type="caution">
    <text evidence="1">The sequence shown here is derived from an EMBL/GenBank/DDBJ whole genome shotgun (WGS) entry which is preliminary data.</text>
</comment>
<reference evidence="1" key="1">
    <citation type="submission" date="2024-09" db="EMBL/GenBank/DDBJ databases">
        <title>Black Yeasts Isolated from many extreme environments.</title>
        <authorList>
            <person name="Coleine C."/>
            <person name="Stajich J.E."/>
            <person name="Selbmann L."/>
        </authorList>
    </citation>
    <scope>NUCLEOTIDE SEQUENCE</scope>
    <source>
        <strain evidence="1">CCFEE 5737</strain>
    </source>
</reference>